<dbReference type="EMBL" id="AMQQ01000023">
    <property type="protein sequence ID" value="EKJ94969.1"/>
    <property type="molecule type" value="Genomic_DNA"/>
</dbReference>
<reference evidence="1 2" key="1">
    <citation type="journal article" date="2013" name="Genome Announc.">
        <title>Genome Sequence of Rhizobium lupini HPC(L) Isolated from Saline Desert Soil, Kutch (Gujarat).</title>
        <authorList>
            <person name="Agarwal L."/>
            <person name="Purohit H.J."/>
        </authorList>
    </citation>
    <scope>NUCLEOTIDE SEQUENCE [LARGE SCALE GENOMIC DNA]</scope>
    <source>
        <strain evidence="2">HPC(L)</strain>
    </source>
</reference>
<evidence type="ECO:0000313" key="2">
    <source>
        <dbReference type="Proteomes" id="UP000017668"/>
    </source>
</evidence>
<sequence>MLRSLPAGGDWRTNIPHERCHRGRAGKILSIIEHVSTTLDYRNAPEKPASILLVERQSSRRFSGRNRSQILAAIKVAKSHATVFLRRSADDSEHWAAA</sequence>
<evidence type="ECO:0000313" key="1">
    <source>
        <dbReference type="EMBL" id="EKJ94969.1"/>
    </source>
</evidence>
<keyword evidence="2" id="KW-1185">Reference proteome</keyword>
<organism evidence="1 2">
    <name type="scientific">Bradyrhizobium lupini HPC(L)</name>
    <dbReference type="NCBI Taxonomy" id="1229491"/>
    <lineage>
        <taxon>Bacteria</taxon>
        <taxon>Pseudomonadati</taxon>
        <taxon>Pseudomonadota</taxon>
        <taxon>Alphaproteobacteria</taxon>
        <taxon>Hyphomicrobiales</taxon>
        <taxon>Nitrobacteraceae</taxon>
        <taxon>Bradyrhizobium</taxon>
    </lineage>
</organism>
<comment type="caution">
    <text evidence="1">The sequence shown here is derived from an EMBL/GenBank/DDBJ whole genome shotgun (WGS) entry which is preliminary data.</text>
</comment>
<proteinExistence type="predicted"/>
<name>A0ABN0HK05_RHILU</name>
<protein>
    <recommendedName>
        <fullName evidence="3">Transposase</fullName>
    </recommendedName>
</protein>
<gene>
    <name evidence="1" type="ORF">C241_16998</name>
</gene>
<accession>A0ABN0HK05</accession>
<dbReference type="Proteomes" id="UP000017668">
    <property type="component" value="Unassembled WGS sequence"/>
</dbReference>
<evidence type="ECO:0008006" key="3">
    <source>
        <dbReference type="Google" id="ProtNLM"/>
    </source>
</evidence>